<dbReference type="Proteomes" id="UP000744769">
    <property type="component" value="Unassembled WGS sequence"/>
</dbReference>
<dbReference type="InterPro" id="IPR011009">
    <property type="entry name" value="Kinase-like_dom_sf"/>
</dbReference>
<dbReference type="Pfam" id="PF04655">
    <property type="entry name" value="APH_6_hur"/>
    <property type="match status" value="1"/>
</dbReference>
<dbReference type="AlphaFoldDB" id="A0A967AWZ5"/>
<dbReference type="GO" id="GO:0016773">
    <property type="term" value="F:phosphotransferase activity, alcohol group as acceptor"/>
    <property type="evidence" value="ECO:0007669"/>
    <property type="project" value="InterPro"/>
</dbReference>
<accession>A0A967AWZ5</accession>
<name>A0A967AWZ5_9MICO</name>
<gene>
    <name evidence="1" type="ORF">G9U51_01855</name>
</gene>
<dbReference type="GO" id="GO:0019748">
    <property type="term" value="P:secondary metabolic process"/>
    <property type="evidence" value="ECO:0007669"/>
    <property type="project" value="InterPro"/>
</dbReference>
<dbReference type="InterPro" id="IPR006748">
    <property type="entry name" value="NH2Glyco/OHUrea_AB-resist_kin"/>
</dbReference>
<evidence type="ECO:0000313" key="1">
    <source>
        <dbReference type="EMBL" id="NHN54524.1"/>
    </source>
</evidence>
<sequence length="310" mass="32933">MPIAEEISEATLARARSQGDAGEAWLRQLPLRYAELCARWQLTPGPAVVGGSASFVRRVTRRDGSAAVLRISLPDPSFAQRLATLRAADGHGYVRVLEADTDALLLESLGESLAVTTTDIDRVVRVASSLLTEAWLAPEATGLGIPEQDGAVVGLLALIETELGRITVPVPVDLVEHAKALLAERQRAWDPTKSVVVHGDPHADNILAAPPRPGAVGGYVLIDPDGFVADPAYDLGVLLRGWSDHLVAADDPAAEIDRWCAIAAEHTGVDPEAIQQWAFIERVTTGLHLLGLGLHDLGRSFLAPAAAVRP</sequence>
<dbReference type="RefSeq" id="WP_166192227.1">
    <property type="nucleotide sequence ID" value="NZ_JAAOIV010000001.1"/>
</dbReference>
<organism evidence="1 2">
    <name type="scientific">Metallococcus carri</name>
    <dbReference type="NCBI Taxonomy" id="1656884"/>
    <lineage>
        <taxon>Bacteria</taxon>
        <taxon>Bacillati</taxon>
        <taxon>Actinomycetota</taxon>
        <taxon>Actinomycetes</taxon>
        <taxon>Micrococcales</taxon>
        <taxon>Dermacoccaceae</taxon>
        <taxon>Metallococcus</taxon>
    </lineage>
</organism>
<dbReference type="SUPFAM" id="SSF56112">
    <property type="entry name" value="Protein kinase-like (PK-like)"/>
    <property type="match status" value="1"/>
</dbReference>
<reference evidence="1" key="1">
    <citation type="submission" date="2020-03" db="EMBL/GenBank/DDBJ databases">
        <title>Draft sequencing of Calidifontibacter sp. DB0510.</title>
        <authorList>
            <person name="Kim D.-U."/>
        </authorList>
    </citation>
    <scope>NUCLEOTIDE SEQUENCE</scope>
    <source>
        <strain evidence="1">DB0510</strain>
    </source>
</reference>
<proteinExistence type="predicted"/>
<protein>
    <submittedName>
        <fullName evidence="1">Phosphotransferase</fullName>
    </submittedName>
</protein>
<dbReference type="Gene3D" id="3.90.1200.10">
    <property type="match status" value="1"/>
</dbReference>
<keyword evidence="2" id="KW-1185">Reference proteome</keyword>
<dbReference type="EMBL" id="JAAOIV010000001">
    <property type="protein sequence ID" value="NHN54524.1"/>
    <property type="molecule type" value="Genomic_DNA"/>
</dbReference>
<evidence type="ECO:0000313" key="2">
    <source>
        <dbReference type="Proteomes" id="UP000744769"/>
    </source>
</evidence>
<comment type="caution">
    <text evidence="1">The sequence shown here is derived from an EMBL/GenBank/DDBJ whole genome shotgun (WGS) entry which is preliminary data.</text>
</comment>